<dbReference type="RefSeq" id="WP_073337190.1">
    <property type="nucleotide sequence ID" value="NZ_FQXM01000004.1"/>
</dbReference>
<evidence type="ECO:0008006" key="4">
    <source>
        <dbReference type="Google" id="ProtNLM"/>
    </source>
</evidence>
<keyword evidence="1" id="KW-1133">Transmembrane helix</keyword>
<gene>
    <name evidence="2" type="ORF">SAMN02745207_00853</name>
</gene>
<accession>A0A1M5SBR4</accession>
<evidence type="ECO:0000313" key="3">
    <source>
        <dbReference type="Proteomes" id="UP000184447"/>
    </source>
</evidence>
<organism evidence="2 3">
    <name type="scientific">Clostridium grantii DSM 8605</name>
    <dbReference type="NCBI Taxonomy" id="1121316"/>
    <lineage>
        <taxon>Bacteria</taxon>
        <taxon>Bacillati</taxon>
        <taxon>Bacillota</taxon>
        <taxon>Clostridia</taxon>
        <taxon>Eubacteriales</taxon>
        <taxon>Clostridiaceae</taxon>
        <taxon>Clostridium</taxon>
    </lineage>
</organism>
<proteinExistence type="predicted"/>
<keyword evidence="1" id="KW-0812">Transmembrane</keyword>
<evidence type="ECO:0000313" key="2">
    <source>
        <dbReference type="EMBL" id="SHH35901.1"/>
    </source>
</evidence>
<dbReference type="EMBL" id="FQXM01000004">
    <property type="protein sequence ID" value="SHH35901.1"/>
    <property type="molecule type" value="Genomic_DNA"/>
</dbReference>
<keyword evidence="3" id="KW-1185">Reference proteome</keyword>
<evidence type="ECO:0000256" key="1">
    <source>
        <dbReference type="SAM" id="Phobius"/>
    </source>
</evidence>
<dbReference type="Proteomes" id="UP000184447">
    <property type="component" value="Unassembled WGS sequence"/>
</dbReference>
<feature type="transmembrane region" description="Helical" evidence="1">
    <location>
        <begin position="54"/>
        <end position="72"/>
    </location>
</feature>
<dbReference type="STRING" id="1121316.SAMN02745207_00853"/>
<dbReference type="AlphaFoldDB" id="A0A1M5SBR4"/>
<sequence length="74" mass="8704">MERDDIVEKLEDHESRIRCTEKETIRQETQIEQLCSSIKDLAQSNRDFIGTIKWGLGLFITILIPVFTYIFSKL</sequence>
<reference evidence="2 3" key="1">
    <citation type="submission" date="2016-11" db="EMBL/GenBank/DDBJ databases">
        <authorList>
            <person name="Jaros S."/>
            <person name="Januszkiewicz K."/>
            <person name="Wedrychowicz H."/>
        </authorList>
    </citation>
    <scope>NUCLEOTIDE SEQUENCE [LARGE SCALE GENOMIC DNA]</scope>
    <source>
        <strain evidence="2 3">DSM 8605</strain>
    </source>
</reference>
<protein>
    <recommendedName>
        <fullName evidence="4">Haemolysin XhlA</fullName>
    </recommendedName>
</protein>
<name>A0A1M5SBR4_9CLOT</name>
<dbReference type="OrthoDB" id="1707681at2"/>
<keyword evidence="1" id="KW-0472">Membrane</keyword>